<keyword evidence="5" id="KW-0449">Lipoprotein</keyword>
<keyword evidence="5" id="KW-0472">Membrane</keyword>
<dbReference type="AlphaFoldDB" id="A0AAJ0C967"/>
<keyword evidence="8" id="KW-1185">Reference proteome</keyword>
<dbReference type="PANTHER" id="PTHR31468:SF8">
    <property type="entry name" value="1,3-BETA-GLUCANOSYLTRANSFERASE GAS2"/>
    <property type="match status" value="1"/>
</dbReference>
<dbReference type="InterPro" id="IPR004886">
    <property type="entry name" value="Glucanosyltransferase"/>
</dbReference>
<keyword evidence="5" id="KW-0336">GPI-anchor</keyword>
<dbReference type="GO" id="GO:0071970">
    <property type="term" value="P:fungal-type cell wall (1-&gt;3)-beta-D-glucan biosynthetic process"/>
    <property type="evidence" value="ECO:0007669"/>
    <property type="project" value="TreeGrafter"/>
</dbReference>
<evidence type="ECO:0000256" key="5">
    <source>
        <dbReference type="RuleBase" id="RU361209"/>
    </source>
</evidence>
<dbReference type="GeneID" id="85305172"/>
<organism evidence="7 8">
    <name type="scientific">Phialemonium atrogriseum</name>
    <dbReference type="NCBI Taxonomy" id="1093897"/>
    <lineage>
        <taxon>Eukaryota</taxon>
        <taxon>Fungi</taxon>
        <taxon>Dikarya</taxon>
        <taxon>Ascomycota</taxon>
        <taxon>Pezizomycotina</taxon>
        <taxon>Sordariomycetes</taxon>
        <taxon>Sordariomycetidae</taxon>
        <taxon>Cephalothecales</taxon>
        <taxon>Cephalothecaceae</taxon>
        <taxon>Phialemonium</taxon>
    </lineage>
</organism>
<feature type="compositionally biased region" description="Polar residues" evidence="6">
    <location>
        <begin position="411"/>
        <end position="423"/>
    </location>
</feature>
<name>A0AAJ0C967_9PEZI</name>
<evidence type="ECO:0000256" key="2">
    <source>
        <dbReference type="ARBA" id="ARBA00007528"/>
    </source>
</evidence>
<comment type="subcellular location">
    <subcellularLocation>
        <location evidence="1 5">Cell membrane</location>
        <topology evidence="1 5">Lipid-anchor</topology>
        <topology evidence="1 5">GPI-anchor</topology>
    </subcellularLocation>
</comment>
<dbReference type="GO" id="GO:0042124">
    <property type="term" value="F:1,3-beta-glucanosyltransferase activity"/>
    <property type="evidence" value="ECO:0007669"/>
    <property type="project" value="TreeGrafter"/>
</dbReference>
<dbReference type="EC" id="2.4.1.-" evidence="5"/>
<dbReference type="EMBL" id="MU838997">
    <property type="protein sequence ID" value="KAK1772475.1"/>
    <property type="molecule type" value="Genomic_DNA"/>
</dbReference>
<sequence>MKLSWLAGSLLGAIPTLAIPTITAVGNKFFTSEGDQFFLKGTLPSYEFCPQSQARDSNFCTGIAYQLRPDDPLIDTEQCARDAALMKTLGANAIRVYHVDAKADHSGCMSEFAKAGIYALIDMDTFNTYILPNNPWWNETQYKAYAAVMDAFSDFDNTLGFFVGNEIIAISNQSTAAPFIKAASRDLKAYRDKKGYRKFPVGYSATDIAELRPMLQDYLTCGGNPADNVDFFALNSYEWCDPADYLNSGYQNLQSMAVDFPVPIFFSETGCNVPGPRLFDDQAAIFGPEMVNDWSGSIIYEWIEEANNYGLISYGPALNPTAVGEDIDDGFTRKGTPLPVSPDFNNLKSQWAKITPTGVASSEYTPKVSTRKCPASTSGGWLLDGNVALPTIGETFSGSFSSAPTAAPSKTGGTAASPSSTKNPAPANKEIAGMSAGLVGVMLFFTFWL</sequence>
<dbReference type="PANTHER" id="PTHR31468">
    <property type="entry name" value="1,3-BETA-GLUCANOSYLTRANSFERASE GAS1"/>
    <property type="match status" value="1"/>
</dbReference>
<dbReference type="SUPFAM" id="SSF51445">
    <property type="entry name" value="(Trans)glycosidases"/>
    <property type="match status" value="1"/>
</dbReference>
<keyword evidence="5" id="KW-0808">Transferase</keyword>
<evidence type="ECO:0000313" key="7">
    <source>
        <dbReference type="EMBL" id="KAK1772475.1"/>
    </source>
</evidence>
<protein>
    <recommendedName>
        <fullName evidence="5">1,3-beta-glucanosyltransferase</fullName>
        <ecNumber evidence="5">2.4.1.-</ecNumber>
    </recommendedName>
</protein>
<evidence type="ECO:0000256" key="6">
    <source>
        <dbReference type="SAM" id="MobiDB-lite"/>
    </source>
</evidence>
<evidence type="ECO:0000256" key="1">
    <source>
        <dbReference type="ARBA" id="ARBA00004609"/>
    </source>
</evidence>
<comment type="similarity">
    <text evidence="2 5">Belongs to the glycosyl hydrolase 72 family.</text>
</comment>
<dbReference type="GO" id="GO:0005886">
    <property type="term" value="C:plasma membrane"/>
    <property type="evidence" value="ECO:0007669"/>
    <property type="project" value="UniProtKB-SubCell"/>
</dbReference>
<dbReference type="GO" id="GO:0098552">
    <property type="term" value="C:side of membrane"/>
    <property type="evidence" value="ECO:0007669"/>
    <property type="project" value="UniProtKB-KW"/>
</dbReference>
<evidence type="ECO:0000256" key="3">
    <source>
        <dbReference type="ARBA" id="ARBA00022729"/>
    </source>
</evidence>
<evidence type="ECO:0000256" key="4">
    <source>
        <dbReference type="ARBA" id="ARBA00023180"/>
    </source>
</evidence>
<comment type="function">
    <text evidence="5">Splits internally a 1,3-beta-glucan molecule and transfers the newly generated reducing end (the donor) to the non-reducing end of another 1,3-beta-glucan molecule (the acceptor) forming a 1,3-beta linkage, resulting in the elongation of 1,3-beta-glucan chains in the cell wall.</text>
</comment>
<keyword evidence="4" id="KW-0325">Glycoprotein</keyword>
<dbReference type="Proteomes" id="UP001244011">
    <property type="component" value="Unassembled WGS sequence"/>
</dbReference>
<proteinExistence type="inferred from homology"/>
<dbReference type="RefSeq" id="XP_060288688.1">
    <property type="nucleotide sequence ID" value="XM_060421985.1"/>
</dbReference>
<keyword evidence="3 5" id="KW-0732">Signal</keyword>
<gene>
    <name evidence="7" type="ORF">QBC33DRAFT_12092</name>
</gene>
<dbReference type="Gene3D" id="3.20.20.80">
    <property type="entry name" value="Glycosidases"/>
    <property type="match status" value="1"/>
</dbReference>
<feature type="chain" id="PRO_5042317272" description="1,3-beta-glucanosyltransferase" evidence="5">
    <location>
        <begin position="19"/>
        <end position="449"/>
    </location>
</feature>
<dbReference type="Pfam" id="PF03198">
    <property type="entry name" value="Glyco_hydro_72"/>
    <property type="match status" value="1"/>
</dbReference>
<dbReference type="InterPro" id="IPR017853">
    <property type="entry name" value="GH"/>
</dbReference>
<feature type="signal peptide" evidence="5">
    <location>
        <begin position="1"/>
        <end position="18"/>
    </location>
</feature>
<reference evidence="7" key="1">
    <citation type="submission" date="2023-06" db="EMBL/GenBank/DDBJ databases">
        <title>Genome-scale phylogeny and comparative genomics of the fungal order Sordariales.</title>
        <authorList>
            <consortium name="Lawrence Berkeley National Laboratory"/>
            <person name="Hensen N."/>
            <person name="Bonometti L."/>
            <person name="Westerberg I."/>
            <person name="Brannstrom I.O."/>
            <person name="Guillou S."/>
            <person name="Cros-Aarteil S."/>
            <person name="Calhoun S."/>
            <person name="Haridas S."/>
            <person name="Kuo A."/>
            <person name="Mondo S."/>
            <person name="Pangilinan J."/>
            <person name="Riley R."/>
            <person name="Labutti K."/>
            <person name="Andreopoulos B."/>
            <person name="Lipzen A."/>
            <person name="Chen C."/>
            <person name="Yanf M."/>
            <person name="Daum C."/>
            <person name="Ng V."/>
            <person name="Clum A."/>
            <person name="Steindorff A."/>
            <person name="Ohm R."/>
            <person name="Martin F."/>
            <person name="Silar P."/>
            <person name="Natvig D."/>
            <person name="Lalanne C."/>
            <person name="Gautier V."/>
            <person name="Ament-Velasquez S.L."/>
            <person name="Kruys A."/>
            <person name="Hutchinson M.I."/>
            <person name="Powell A.J."/>
            <person name="Barry K."/>
            <person name="Miller A.N."/>
            <person name="Grigoriev I.V."/>
            <person name="Debuchy R."/>
            <person name="Gladieux P."/>
            <person name="Thoren M.H."/>
            <person name="Johannesson H."/>
        </authorList>
    </citation>
    <scope>NUCLEOTIDE SEQUENCE</scope>
    <source>
        <strain evidence="7">8032-3</strain>
    </source>
</reference>
<accession>A0AAJ0C967</accession>
<evidence type="ECO:0000313" key="8">
    <source>
        <dbReference type="Proteomes" id="UP001244011"/>
    </source>
</evidence>
<feature type="region of interest" description="Disordered" evidence="6">
    <location>
        <begin position="400"/>
        <end position="428"/>
    </location>
</feature>
<comment type="caution">
    <text evidence="7">The sequence shown here is derived from an EMBL/GenBank/DDBJ whole genome shotgun (WGS) entry which is preliminary data.</text>
</comment>
<dbReference type="GO" id="GO:0031505">
    <property type="term" value="P:fungal-type cell wall organization"/>
    <property type="evidence" value="ECO:0007669"/>
    <property type="project" value="TreeGrafter"/>
</dbReference>